<dbReference type="InterPro" id="IPR048739">
    <property type="entry name" value="CEP104_N"/>
</dbReference>
<comment type="caution">
    <text evidence="3">The sequence shown here is derived from an EMBL/GenBank/DDBJ whole genome shotgun (WGS) entry which is preliminary data.</text>
</comment>
<dbReference type="EMBL" id="CAMPGE010030206">
    <property type="protein sequence ID" value="CAI2387715.1"/>
    <property type="molecule type" value="Genomic_DNA"/>
</dbReference>
<dbReference type="Pfam" id="PF21038">
    <property type="entry name" value="CEP104_N"/>
    <property type="match status" value="1"/>
</dbReference>
<evidence type="ECO:0000313" key="3">
    <source>
        <dbReference type="EMBL" id="CAI2387715.1"/>
    </source>
</evidence>
<evidence type="ECO:0000259" key="2">
    <source>
        <dbReference type="SMART" id="SM01349"/>
    </source>
</evidence>
<feature type="region of interest" description="Disordered" evidence="1">
    <location>
        <begin position="293"/>
        <end position="322"/>
    </location>
</feature>
<proteinExistence type="predicted"/>
<feature type="region of interest" description="Disordered" evidence="1">
    <location>
        <begin position="435"/>
        <end position="465"/>
    </location>
</feature>
<gene>
    <name evidence="3" type="ORF">ECRASSUSDP1_LOCUS29349</name>
</gene>
<dbReference type="GO" id="GO:0005929">
    <property type="term" value="C:cilium"/>
    <property type="evidence" value="ECO:0007669"/>
    <property type="project" value="TreeGrafter"/>
</dbReference>
<dbReference type="InterPro" id="IPR052607">
    <property type="entry name" value="CEP104-like"/>
</dbReference>
<dbReference type="Proteomes" id="UP001295684">
    <property type="component" value="Unassembled WGS sequence"/>
</dbReference>
<dbReference type="InterPro" id="IPR008979">
    <property type="entry name" value="Galactose-bd-like_sf"/>
</dbReference>
<evidence type="ECO:0000256" key="1">
    <source>
        <dbReference type="SAM" id="MobiDB-lite"/>
    </source>
</evidence>
<name>A0AAD1YBF4_EUPCR</name>
<keyword evidence="4" id="KW-1185">Reference proteome</keyword>
<dbReference type="PANTHER" id="PTHR13371">
    <property type="entry name" value="GLYCINE-, GLUTAMATE-, THIENYLCYCLOHEXYLPIPERIDINE-BINDING PROTEIN"/>
    <property type="match status" value="1"/>
</dbReference>
<dbReference type="InterPro" id="IPR034085">
    <property type="entry name" value="TOG"/>
</dbReference>
<dbReference type="AlphaFoldDB" id="A0AAD1YBF4"/>
<organism evidence="3 4">
    <name type="scientific">Euplotes crassus</name>
    <dbReference type="NCBI Taxonomy" id="5936"/>
    <lineage>
        <taxon>Eukaryota</taxon>
        <taxon>Sar</taxon>
        <taxon>Alveolata</taxon>
        <taxon>Ciliophora</taxon>
        <taxon>Intramacronucleata</taxon>
        <taxon>Spirotrichea</taxon>
        <taxon>Hypotrichia</taxon>
        <taxon>Euplotida</taxon>
        <taxon>Euplotidae</taxon>
        <taxon>Moneuplotes</taxon>
    </lineage>
</organism>
<dbReference type="InterPro" id="IPR011989">
    <property type="entry name" value="ARM-like"/>
</dbReference>
<dbReference type="PANTHER" id="PTHR13371:SF0">
    <property type="entry name" value="CENTROSOMAL PROTEIN OF 104 KDA"/>
    <property type="match status" value="1"/>
</dbReference>
<dbReference type="Gene3D" id="1.25.10.10">
    <property type="entry name" value="Leucine-rich Repeat Variant"/>
    <property type="match status" value="1"/>
</dbReference>
<protein>
    <recommendedName>
        <fullName evidence="2">TOG domain-containing protein</fullName>
    </recommendedName>
</protein>
<evidence type="ECO:0000313" key="4">
    <source>
        <dbReference type="Proteomes" id="UP001295684"/>
    </source>
</evidence>
<dbReference type="SMART" id="SM01349">
    <property type="entry name" value="TOG"/>
    <property type="match status" value="1"/>
</dbReference>
<accession>A0AAD1YBF4</accession>
<sequence>MSKPQKTGKKLTYSIFKISSEDDNFPGTELMSSDKYCKGWQSQRFCSNPQIILIQFPSTVRVRLVQFLCHEYKIPSEIELVAITKGGEKSMRLGSFKLQDNHSTQYRSRELKSVYVEVDCKYLKLILYKAHANTKNLFSQVALMSLTVYGDFIGYEGDYVENLKTVDPLGKVSGYLQPIERNLHTPQENSGNMYFSQSGFMSRQSRLLNDMIGDKMKVLNNEMKNAKISNDMDKAKKLKKVIDKTVKLSKLAKELEFNKFQAIDNEDYESAKIIKAELDKVKKNLMSISTLPSMRGSALSSRGSIRTPTSEGRVSSEDRTNPSFQLLQSISQIESDLKRVNVNFEKSEPSTFMNHNFKVNNTYDESIGNMRPPQPMDHDMVQMRPDSRQINPQRVPTQHSMSNQAYVQSEYPQEEFGPDDTLSRQQFDETVIPMHNKDPIDFNKIKDDKEDSQKGGETEEEKLNAQDKSKIDIMKQYYDEDTLKLLHSKKWQNRKKGLESFIGQMPSSLKEHGIAAQEHAINIFFSSCKEKLSQLSELSMKLFEELLAVSKSAGFELKFDSSKVSQMIMEVLDKRELDIIKDKVLTGGFFDFNQISSFILSERSYKNKRFITSDVHILARLELMNFMIEKSEEFPSKKQFPLSEILEYSISKLAHPNKDLRNNAKKIVVQMYQKSGWYYLEAHIKRSVPQNQLQNLIKDIPEVKSLMPKKDPHKGSQGLREALKAVKEASQVVEKSEPKKKKK</sequence>
<feature type="compositionally biased region" description="Polar residues" evidence="1">
    <location>
        <begin position="293"/>
        <end position="313"/>
    </location>
</feature>
<feature type="domain" description="TOG" evidence="2">
    <location>
        <begin position="464"/>
        <end position="709"/>
    </location>
</feature>
<reference evidence="3" key="1">
    <citation type="submission" date="2023-07" db="EMBL/GenBank/DDBJ databases">
        <authorList>
            <consortium name="AG Swart"/>
            <person name="Singh M."/>
            <person name="Singh A."/>
            <person name="Seah K."/>
            <person name="Emmerich C."/>
        </authorList>
    </citation>
    <scope>NUCLEOTIDE SEQUENCE</scope>
    <source>
        <strain evidence="3">DP1</strain>
    </source>
</reference>
<dbReference type="SUPFAM" id="SSF49785">
    <property type="entry name" value="Galactose-binding domain-like"/>
    <property type="match status" value="1"/>
</dbReference>